<name>A0ABT4RQK7_9ACTN</name>
<organism evidence="1 2">
    <name type="scientific">Solirubrobacter deserti</name>
    <dbReference type="NCBI Taxonomy" id="2282478"/>
    <lineage>
        <taxon>Bacteria</taxon>
        <taxon>Bacillati</taxon>
        <taxon>Actinomycetota</taxon>
        <taxon>Thermoleophilia</taxon>
        <taxon>Solirubrobacterales</taxon>
        <taxon>Solirubrobacteraceae</taxon>
        <taxon>Solirubrobacter</taxon>
    </lineage>
</organism>
<dbReference type="Gene3D" id="3.30.1330.60">
    <property type="entry name" value="OmpA-like domain"/>
    <property type="match status" value="1"/>
</dbReference>
<dbReference type="RefSeq" id="WP_202956980.1">
    <property type="nucleotide sequence ID" value="NZ_JAPCID010000046.1"/>
</dbReference>
<dbReference type="InterPro" id="IPR036737">
    <property type="entry name" value="OmpA-like_sf"/>
</dbReference>
<sequence length="2303" mass="247437">MPDVALWDLVSPYFLLGNAAGNFHAALATLAVDEYEEGADPSASVLRGRARIHADVDVYFDPMTFSFGVRAENTEGHPQDDPSRRQPWIDLRDTTIDFQLLAPRASSAIIVQGAGPLNGTPVDAVLDAFDPPPIGAVSDYPSTEFVLDLVITSAVLRPPFLKPAQLRPTDQVLEPHDTATEVKLTLPKVKLRITQGSALGSQPTIQLLSFGASGLDDPGDIGVAQMVTMDPPYAFIGTGRVVGFGFRSAVLDLSQGSTPPAVLEQFGYDQDWTGVYFPEIRLFVSPQGAEGWAVSAGATNLLIGIGNTPGVTGDFMLDVVNQGGELHLGARFYTLFGEPINVRRIDDLHLSVVLPDESTMVVDIEGRRPPYLSRIRIDGGAWETERIKTIDAWGQTDEIKIEVEVTAQGDEPVILTIDAQRNAPGGSSGTITIPGAIPSAHVESSTTMRGGATVTNPRLVIRSQTDTTVTVALEDNSAATWEVGGVTVPGGPATSATFPLAPDSQQTVEATVPGTTTKAPVYFHYDEPDQLTDAQLNEYANNADLTHTTESLDQTIDSGWTPGGMSVLASSEYGDALRSLAAQDEITVVGHASWEGDDAKAGYNQALSERRAKVARRLYDQLAGAGRLIIETDPRGFTQAKPAQIGDPANNPRRRWWRAELLTPIAFAGPVTTAVVKRPPVINEEITIDLPDPPPTDDPPEPPDFLRSIGAKVRIVRDDFVAVELHGEIDVDTAAERTLRESGVQAGEGPEFQGLGHQNPGDGIVAFRGVYTQNPGSDEWQLSVLFGADPSDVDGLAATGSLPGQPLAEPSTARNLLGLYLLFWPLLAELAPEKPGSAEVTDLVLGAAAAGLPALLTATDWFTVERVVWYGGELVVRQHAGAWSTAILADIETAVSADIKIGPLRLLTIARDKPLVARYKAIGVRFGAGPTGEPIFHPVFDSSKGYTLDVSKPGSLTVADPLGQVLRVDGAKISRTNPTYLEVNLASAVDLGVVALERAGVRITLGDPFGVELTALGVGVDIPGVLAGSGYLAFDETGFAGRIDITLVPLSLRIAASLAIRNIPEDQGGPATGVAVGIEVNFPVAIPLWSSGLGIYGFIGLFAMHFARNEEPDAGSTTKALSWLKRAGGDITKVEDPALWKPQIDRWAFGVGALVGTMGSSIVFNMKGMVLLELPGPRLLLMMKANLLVPMPELETEAEGTLLAVVDLDVGRETLTIGLVIDYTIDPILKLRIPVEAFFDGKEPQNWHLYLGQYPDPIRAEIFEVFKGSGYLMLVGDGKNSADDFMPELPVPHGFAISAGLHVSMVWGSKSVGLYAELAAGFDAILGFSPLLVAGILYGRGELRLFIVSISASAELNVRLGELPDDPDSTGYRIHGEVCGSIDLFFFEIEGCVDFTLEEDQPPDIAIPALVGGVTLVSRTPALVHGTASDEPVDGGLGKATATQDDPKIPVVPINAIPVIEFTAPPFEKNDLKFRGDALGGSGGGREIQRSSDKLSYTLTAVDIAGPLSKPGGPATWWTLRPPTEANEAAQLALLSWVPNPTPKALQASEQLTETVKDRWGTVCYQAAPPTPVLWTFRYEPLGPSEDGWIVFGEAWPDPPETVRSLPTPTRLDVEERWRCGDPMVDPFRGILPAEVVGAIVACPQPEPGKPALARPGTERVKGLKTPDVLDERGLSITDIQRRLKLGVPMSNAALRGVVAEAQAPARTCPSRILAAPRFDTLKPPTGDPAREQDIQKRWDALKFKPGDLADAVILEPGVFDRARLLLFVHKRVLNKRIVVRAVTPDDDIVFAEQVDASMAVSWVTLPSPWVDAAGPWDDDVTLVMNHLLALPDSEQYVAVLVDVGGALKADRIVVGMPPEGKQEETLSGPIYYVAALEALLEAEIARSDHDEHTVTKNHEVLEAALGAESADVPLMTPGTAYRVDVTWSADASNAAGEIASDGATQSFWFRTQEDAPLRLDPWVLACLPYEGERHVFGGEPLQIAFATHDLFDLFKAHGYTLELRLLAASARHPDPDELPFPYPIVLATEGVNANVEQIPGDIFSPWESTVLDVIDPDCVDVDEDRQRHSVTKIPIPLDPATDYLLDIWRVPDEGTTGKTEERVFRRAFATSGFASLEAMAAFVRGSRVTHRAVPNGLANAVKLAFTSHQPEGEELDQVLAGQGLEPMPVPDKPRVIVWWEGAGTPQPTAVVIDSTEPLWRERERATLETLTGTDVKHYELTRDDWIFPEEGSGSDDVVQRIVRAPGGQRAIVLLKPGSRGKTLSLVLKRLAFKEGYLDGPGASDHLPKLVDVAFTKAPWEED</sequence>
<evidence type="ECO:0000313" key="1">
    <source>
        <dbReference type="EMBL" id="MDA0140853.1"/>
    </source>
</evidence>
<dbReference type="EMBL" id="JAPCID010000046">
    <property type="protein sequence ID" value="MDA0140853.1"/>
    <property type="molecule type" value="Genomic_DNA"/>
</dbReference>
<dbReference type="Proteomes" id="UP001147700">
    <property type="component" value="Unassembled WGS sequence"/>
</dbReference>
<keyword evidence="2" id="KW-1185">Reference proteome</keyword>
<proteinExistence type="predicted"/>
<accession>A0ABT4RQK7</accession>
<evidence type="ECO:0000313" key="2">
    <source>
        <dbReference type="Proteomes" id="UP001147700"/>
    </source>
</evidence>
<protein>
    <recommendedName>
        <fullName evidence="3">OmpA-like domain-containing protein</fullName>
    </recommendedName>
</protein>
<evidence type="ECO:0008006" key="3">
    <source>
        <dbReference type="Google" id="ProtNLM"/>
    </source>
</evidence>
<reference evidence="1" key="1">
    <citation type="submission" date="2022-10" db="EMBL/GenBank/DDBJ databases">
        <title>The WGS of Solirubrobacter sp. CPCC 204708.</title>
        <authorList>
            <person name="Jiang Z."/>
        </authorList>
    </citation>
    <scope>NUCLEOTIDE SEQUENCE</scope>
    <source>
        <strain evidence="1">CPCC 204708</strain>
    </source>
</reference>
<comment type="caution">
    <text evidence="1">The sequence shown here is derived from an EMBL/GenBank/DDBJ whole genome shotgun (WGS) entry which is preliminary data.</text>
</comment>
<gene>
    <name evidence="1" type="ORF">OJ962_25375</name>
</gene>